<dbReference type="EMBL" id="JACHNX010000036">
    <property type="protein sequence ID" value="MBB4611595.1"/>
    <property type="molecule type" value="Genomic_DNA"/>
</dbReference>
<organism evidence="3 5">
    <name type="scientific">Sphingomonas yabuuchiae</name>
    <dbReference type="NCBI Taxonomy" id="172044"/>
    <lineage>
        <taxon>Bacteria</taxon>
        <taxon>Pseudomonadati</taxon>
        <taxon>Pseudomonadota</taxon>
        <taxon>Alphaproteobacteria</taxon>
        <taxon>Sphingomonadales</taxon>
        <taxon>Sphingomonadaceae</taxon>
        <taxon>Sphingomonas</taxon>
    </lineage>
</organism>
<feature type="transmembrane region" description="Helical" evidence="1">
    <location>
        <begin position="22"/>
        <end position="40"/>
    </location>
</feature>
<evidence type="ECO:0000313" key="3">
    <source>
        <dbReference type="EMBL" id="MBN3556879.1"/>
    </source>
</evidence>
<evidence type="ECO:0000256" key="1">
    <source>
        <dbReference type="SAM" id="Phobius"/>
    </source>
</evidence>
<dbReference type="EMBL" id="JAFHKU010000088">
    <property type="protein sequence ID" value="MBN3556879.1"/>
    <property type="molecule type" value="Genomic_DNA"/>
</dbReference>
<reference evidence="2 4" key="1">
    <citation type="submission" date="2020-08" db="EMBL/GenBank/DDBJ databases">
        <title>Genomic Encyclopedia of Type Strains, Phase IV (KMG-IV): sequencing the most valuable type-strain genomes for metagenomic binning, comparative biology and taxonomic classification.</title>
        <authorList>
            <person name="Goeker M."/>
        </authorList>
    </citation>
    <scope>NUCLEOTIDE SEQUENCE [LARGE SCALE GENOMIC DNA]</scope>
    <source>
        <strain evidence="2 4">DSM 14562</strain>
    </source>
</reference>
<keyword evidence="1" id="KW-0812">Transmembrane</keyword>
<keyword evidence="1" id="KW-1133">Transmembrane helix</keyword>
<sequence>MTVGAQAAEAVVQTAAGGSIRAGVWTGVILAAIGVISLVVRQWGPWQIIARDTRRADMEGMGRRIADLESRLDRQTAAHEVKLEQERAQHAAELQIMRHRMNNLDQCLTMLLALIELDPAKARESASRVRQMRERQEALEVAEKGAIAAARIASPTTEEI</sequence>
<reference evidence="3" key="2">
    <citation type="submission" date="2021-01" db="EMBL/GenBank/DDBJ databases">
        <title>Genome Sequencing of Type Strains.</title>
        <authorList>
            <person name="Lemaire J.F."/>
            <person name="Inderbitzin P."/>
            <person name="Collins S.B."/>
            <person name="Wespe N."/>
            <person name="Knight-Connoni V."/>
        </authorList>
    </citation>
    <scope>NUCLEOTIDE SEQUENCE</scope>
    <source>
        <strain evidence="3">DSM 14562</strain>
    </source>
</reference>
<dbReference type="Proteomes" id="UP000584663">
    <property type="component" value="Unassembled WGS sequence"/>
</dbReference>
<accession>A0AA40ZWB1</accession>
<proteinExistence type="predicted"/>
<keyword evidence="1" id="KW-0472">Membrane</keyword>
<comment type="caution">
    <text evidence="3">The sequence shown here is derived from an EMBL/GenBank/DDBJ whole genome shotgun (WGS) entry which is preliminary data.</text>
</comment>
<dbReference type="RefSeq" id="WP_184106993.1">
    <property type="nucleotide sequence ID" value="NZ_JACHNX010000036.1"/>
</dbReference>
<gene>
    <name evidence="2" type="ORF">GGQ89_003845</name>
    <name evidence="3" type="ORF">JYA60_01335</name>
</gene>
<evidence type="ECO:0000313" key="4">
    <source>
        <dbReference type="Proteomes" id="UP000584663"/>
    </source>
</evidence>
<name>A0AA40ZWB1_9SPHN</name>
<dbReference type="Proteomes" id="UP000704529">
    <property type="component" value="Unassembled WGS sequence"/>
</dbReference>
<keyword evidence="4" id="KW-1185">Reference proteome</keyword>
<evidence type="ECO:0000313" key="2">
    <source>
        <dbReference type="EMBL" id="MBB4611595.1"/>
    </source>
</evidence>
<protein>
    <submittedName>
        <fullName evidence="2">Multidrug efflux pump subunit AcrA (Membrane-fusion protein)</fullName>
    </submittedName>
</protein>
<dbReference type="AlphaFoldDB" id="A0AA40ZWB1"/>
<evidence type="ECO:0000313" key="5">
    <source>
        <dbReference type="Proteomes" id="UP000704529"/>
    </source>
</evidence>